<dbReference type="InterPro" id="IPR010770">
    <property type="entry name" value="Ecd"/>
</dbReference>
<protein>
    <submittedName>
        <fullName evidence="2">ACR132Wp</fullName>
    </submittedName>
</protein>
<reference evidence="3" key="2">
    <citation type="journal article" date="2013" name="G3 (Bethesda)">
        <title>Genomes of Ashbya fungi isolated from insects reveal four mating-type loci, numerous translocations, lack of transposons, and distinct gene duplications.</title>
        <authorList>
            <person name="Dietrich F.S."/>
            <person name="Voegeli S."/>
            <person name="Kuo S."/>
            <person name="Philippsen P."/>
        </authorList>
    </citation>
    <scope>GENOME REANNOTATION</scope>
    <source>
        <strain evidence="3">ATCC 10895 / CBS 109.51 / FGSC 9923 / NRRL Y-1056</strain>
    </source>
</reference>
<dbReference type="Pfam" id="PF07093">
    <property type="entry name" value="SGT1"/>
    <property type="match status" value="1"/>
</dbReference>
<name>Q75BY8_EREGS</name>
<dbReference type="InParanoid" id="Q75BY8"/>
<dbReference type="STRING" id="284811.Q75BY8"/>
<reference evidence="2 3" key="1">
    <citation type="journal article" date="2004" name="Science">
        <title>The Ashbya gossypii genome as a tool for mapping the ancient Saccharomyces cerevisiae genome.</title>
        <authorList>
            <person name="Dietrich F.S."/>
            <person name="Voegeli S."/>
            <person name="Brachat S."/>
            <person name="Lerch A."/>
            <person name="Gates K."/>
            <person name="Steiner S."/>
            <person name="Mohr C."/>
            <person name="Pohlmann R."/>
            <person name="Luedi P."/>
            <person name="Choi S."/>
            <person name="Wing R.A."/>
            <person name="Flavier A."/>
            <person name="Gaffney T.D."/>
            <person name="Philippsen P."/>
        </authorList>
    </citation>
    <scope>NUCLEOTIDE SEQUENCE [LARGE SCALE GENOMIC DNA]</scope>
    <source>
        <strain evidence="3">ATCC 10895 / CBS 109.51 / FGSC 9923 / NRRL Y-1056</strain>
    </source>
</reference>
<dbReference type="OMA" id="DYRVWIH"/>
<dbReference type="AlphaFoldDB" id="Q75BY8"/>
<organism evidence="2 3">
    <name type="scientific">Eremothecium gossypii (strain ATCC 10895 / CBS 109.51 / FGSC 9923 / NRRL Y-1056)</name>
    <name type="common">Yeast</name>
    <name type="synonym">Ashbya gossypii</name>
    <dbReference type="NCBI Taxonomy" id="284811"/>
    <lineage>
        <taxon>Eukaryota</taxon>
        <taxon>Fungi</taxon>
        <taxon>Dikarya</taxon>
        <taxon>Ascomycota</taxon>
        <taxon>Saccharomycotina</taxon>
        <taxon>Saccharomycetes</taxon>
        <taxon>Saccharomycetales</taxon>
        <taxon>Saccharomycetaceae</taxon>
        <taxon>Eremothecium</taxon>
    </lineage>
</organism>
<dbReference type="KEGG" id="ago:AGOS_ACR132W"/>
<sequence length="513" mass="56533">MRLIGAAAELKEHWLWQPEVDRVVDVFDAPEATVMVFGVFYIDKFVMDVQDKIRKIHAQLEEVFRPWNEHYPWQGYSGVHLRAVRGAGGQAMVLGGVEVADNAEEEEALVAGVLQRFSRAQGAEVFIKMCDTEGDFLLMMSSEALPEEYDYPVGNNRLWLSAGEFKLIPRDVHGSRGLRANEAVDYLERSHFKCLTVPAVSRALEARIAQGFPARHLEALTWVHLKMRQTAHAELVRANPTVFPLLLANFLRNDLSLTGAAMEGQEAKCSDVHVLVPKTHAALASLLLAHSPVARGGDLGITLGDILSLSLQDALDAGQLTTAEPKGKLEGDLVSALVHTKQLERPVEFSTTELTTEVPTADKEASMDALALSLETFLTDIKDDDEGSNEHVSGQGSSAGDEEARTFFESEGVDISEDDFFEYFLTEGLKMNKEQLQHYRNGAYEDCANDDNAGSEHEEEDIMLEELHAMFGDKDGADGIKGIEQLFNSINLDGAPTGPLQAILKNMASHKKK</sequence>
<dbReference type="PANTHER" id="PTHR13060:SF0">
    <property type="entry name" value="PROTEIN ECDYSONELESS HOMOLOG"/>
    <property type="match status" value="1"/>
</dbReference>
<keyword evidence="3" id="KW-1185">Reference proteome</keyword>
<dbReference type="GO" id="GO:0005634">
    <property type="term" value="C:nucleus"/>
    <property type="evidence" value="ECO:0000318"/>
    <property type="project" value="GO_Central"/>
</dbReference>
<dbReference type="RefSeq" id="NP_983534.1">
    <property type="nucleotide sequence ID" value="NM_208887.1"/>
</dbReference>
<proteinExistence type="predicted"/>
<evidence type="ECO:0000256" key="1">
    <source>
        <dbReference type="SAM" id="MobiDB-lite"/>
    </source>
</evidence>
<accession>Q75BY8</accession>
<dbReference type="GeneID" id="4619666"/>
<dbReference type="HOGENOM" id="CLU_040069_0_0_1"/>
<dbReference type="PANTHER" id="PTHR13060">
    <property type="entry name" value="SGT1 PROTEIN HSGT1 SUPPRESSOR OF GCR2"/>
    <property type="match status" value="1"/>
</dbReference>
<dbReference type="Proteomes" id="UP000000591">
    <property type="component" value="Chromosome III"/>
</dbReference>
<dbReference type="OrthoDB" id="27237at2759"/>
<dbReference type="EMBL" id="AE016816">
    <property type="protein sequence ID" value="AAS51358.1"/>
    <property type="molecule type" value="Genomic_DNA"/>
</dbReference>
<gene>
    <name evidence="2" type="ORF">AGOS_ACR132W</name>
</gene>
<evidence type="ECO:0000313" key="2">
    <source>
        <dbReference type="EMBL" id="AAS51358.1"/>
    </source>
</evidence>
<feature type="region of interest" description="Disordered" evidence="1">
    <location>
        <begin position="382"/>
        <end position="403"/>
    </location>
</feature>
<dbReference type="eggNOG" id="KOG2406">
    <property type="taxonomic scope" value="Eukaryota"/>
</dbReference>
<evidence type="ECO:0000313" key="3">
    <source>
        <dbReference type="Proteomes" id="UP000000591"/>
    </source>
</evidence>